<evidence type="ECO:0000256" key="3">
    <source>
        <dbReference type="ARBA" id="ARBA00023128"/>
    </source>
</evidence>
<dbReference type="Proteomes" id="UP000075882">
    <property type="component" value="Unassembled WGS sequence"/>
</dbReference>
<dbReference type="GO" id="GO:0005739">
    <property type="term" value="C:mitochondrion"/>
    <property type="evidence" value="ECO:0007669"/>
    <property type="project" value="UniProtKB-SubCell"/>
</dbReference>
<sequence length="287" mass="33081">LLLFILSAHVTFFPNFTLFSISYQRLHCYLVLTMANAMRRSIPKLNRALVLPAFRSFHDEFSSKIPLEDIRKQTKGKEQHVPSARSIAAKYQVFRDTDAPVILDVDEERQIHEAGLQQPEKIHDLPDMYSGINLSRGKTGVYEIEDLVTVLRLNSAINIFVCTVPKDIKYVDYMCIVTGRSVRHMRGMAEFVRKVFKMKRHPSDIIPKIEGESSSDWMALDLGNIALHIFSTKAREQYDLESLWSVGSEFDREYNKPSEELVQLFEKHTIYLDDLKPLKKEGESGKV</sequence>
<dbReference type="HAMAP" id="MF_01477">
    <property type="entry name" value="Iojap_RsfS"/>
    <property type="match status" value="1"/>
</dbReference>
<dbReference type="VEuPathDB" id="VectorBase:ACON2_035189"/>
<dbReference type="GO" id="GO:0043023">
    <property type="term" value="F:ribosomal large subunit binding"/>
    <property type="evidence" value="ECO:0007669"/>
    <property type="project" value="TreeGrafter"/>
</dbReference>
<dbReference type="SUPFAM" id="SSF81301">
    <property type="entry name" value="Nucleotidyltransferase"/>
    <property type="match status" value="1"/>
</dbReference>
<comment type="function">
    <text evidence="4">Required for normal mitochondrial ribosome function and mitochondrial translation. May play a role in ribosome biogenesis by preventing premature association of the 28S and 39S ribosomal subunits. Interacts with mitochondrial ribosomal protein uL14m (MRPL14), probably blocking formation of intersubunit bridge B8, preventing association of the 28S and 39S ribosomal subunits. Addition to isolated mitochondrial ribosomal subunits partially inhibits translation, probably by interfering with the association of the 28S and 39S ribosomal subunits and the formation of functional ribosomes. May also participate in the assembly and/or regulation of the stability of the large subunit of the mitochondrial ribosome. May function as a ribosomal silencing factor.</text>
</comment>
<dbReference type="NCBIfam" id="TIGR00090">
    <property type="entry name" value="rsfS_iojap_ybeB"/>
    <property type="match status" value="1"/>
</dbReference>
<comment type="subcellular location">
    <subcellularLocation>
        <location evidence="1">Mitochondrion</location>
    </subcellularLocation>
</comment>
<evidence type="ECO:0000256" key="2">
    <source>
        <dbReference type="ARBA" id="ARBA00010574"/>
    </source>
</evidence>
<dbReference type="PANTHER" id="PTHR21043:SF0">
    <property type="entry name" value="MITOCHONDRIAL ASSEMBLY OF RIBOSOMAL LARGE SUBUNIT PROTEIN 1"/>
    <property type="match status" value="1"/>
</dbReference>
<dbReference type="InterPro" id="IPR043519">
    <property type="entry name" value="NT_sf"/>
</dbReference>
<name>A0A8W7P231_ANOCL</name>
<dbReference type="Pfam" id="PF02410">
    <property type="entry name" value="RsfS"/>
    <property type="match status" value="1"/>
</dbReference>
<evidence type="ECO:0000256" key="1">
    <source>
        <dbReference type="ARBA" id="ARBA00004173"/>
    </source>
</evidence>
<evidence type="ECO:0000256" key="5">
    <source>
        <dbReference type="ARBA" id="ARBA00073331"/>
    </source>
</evidence>
<dbReference type="GO" id="GO:0017148">
    <property type="term" value="P:negative regulation of translation"/>
    <property type="evidence" value="ECO:0007669"/>
    <property type="project" value="TreeGrafter"/>
</dbReference>
<organism evidence="6">
    <name type="scientific">Anopheles coluzzii</name>
    <name type="common">African malaria mosquito</name>
    <dbReference type="NCBI Taxonomy" id="1518534"/>
    <lineage>
        <taxon>Eukaryota</taxon>
        <taxon>Metazoa</taxon>
        <taxon>Ecdysozoa</taxon>
        <taxon>Arthropoda</taxon>
        <taxon>Hexapoda</taxon>
        <taxon>Insecta</taxon>
        <taxon>Pterygota</taxon>
        <taxon>Neoptera</taxon>
        <taxon>Endopterygota</taxon>
        <taxon>Diptera</taxon>
        <taxon>Nematocera</taxon>
        <taxon>Culicoidea</taxon>
        <taxon>Culicidae</taxon>
        <taxon>Anophelinae</taxon>
        <taxon>Anopheles</taxon>
    </lineage>
</organism>
<dbReference type="AlphaFoldDB" id="A0A8W7P231"/>
<comment type="similarity">
    <text evidence="2">Belongs to the Iojap/RsfS family.</text>
</comment>
<dbReference type="InterPro" id="IPR004394">
    <property type="entry name" value="Iojap/RsfS/C7orf30"/>
</dbReference>
<dbReference type="Gene3D" id="3.30.460.10">
    <property type="entry name" value="Beta Polymerase, domain 2"/>
    <property type="match status" value="1"/>
</dbReference>
<protein>
    <recommendedName>
        <fullName evidence="5">Mitochondrial assembly of ribosomal large subunit protein 1</fullName>
    </recommendedName>
</protein>
<evidence type="ECO:0000256" key="4">
    <source>
        <dbReference type="ARBA" id="ARBA00053669"/>
    </source>
</evidence>
<reference evidence="6" key="1">
    <citation type="submission" date="2022-08" db="UniProtKB">
        <authorList>
            <consortium name="EnsemblMetazoa"/>
        </authorList>
    </citation>
    <scope>IDENTIFICATION</scope>
</reference>
<keyword evidence="3" id="KW-0496">Mitochondrion</keyword>
<dbReference type="EnsemblMetazoa" id="ACOM024484-RA">
    <property type="protein sequence ID" value="ACOM024484-PA.1"/>
    <property type="gene ID" value="ACOM024484"/>
</dbReference>
<proteinExistence type="inferred from homology"/>
<evidence type="ECO:0000313" key="6">
    <source>
        <dbReference type="EnsemblMetazoa" id="ACOM024484-PA.1"/>
    </source>
</evidence>
<dbReference type="GO" id="GO:0090071">
    <property type="term" value="P:negative regulation of ribosome biogenesis"/>
    <property type="evidence" value="ECO:0007669"/>
    <property type="project" value="TreeGrafter"/>
</dbReference>
<dbReference type="FunFam" id="3.30.460.10:FF:000018">
    <property type="entry name" value="Mitochondrial assembly of ribosomal large subunit 1"/>
    <property type="match status" value="1"/>
</dbReference>
<dbReference type="PANTHER" id="PTHR21043">
    <property type="entry name" value="IOJAP SUPERFAMILY ORTHOLOG"/>
    <property type="match status" value="1"/>
</dbReference>
<accession>A0A8W7P231</accession>